<dbReference type="InterPro" id="IPR003599">
    <property type="entry name" value="Ig_sub"/>
</dbReference>
<dbReference type="AlphaFoldDB" id="A0A158R590"/>
<dbReference type="Pfam" id="PF13927">
    <property type="entry name" value="Ig_3"/>
    <property type="match status" value="2"/>
</dbReference>
<evidence type="ECO:0000259" key="17">
    <source>
        <dbReference type="PROSITE" id="PS50853"/>
    </source>
</evidence>
<dbReference type="PROSITE" id="PS50835">
    <property type="entry name" value="IG_LIKE"/>
    <property type="match status" value="3"/>
</dbReference>
<dbReference type="Pfam" id="PF00041">
    <property type="entry name" value="fn3"/>
    <property type="match status" value="4"/>
</dbReference>
<feature type="domain" description="Fibronectin type-III" evidence="17">
    <location>
        <begin position="536"/>
        <end position="626"/>
    </location>
</feature>
<comment type="similarity">
    <text evidence="2">Belongs to the protein-tyrosine phosphatase family. Receptor class 2A subfamily.</text>
</comment>
<dbReference type="EC" id="3.1.3.48" evidence="3"/>
<keyword evidence="8" id="KW-0904">Protein phosphatase</keyword>
<dbReference type="InterPro" id="IPR007110">
    <property type="entry name" value="Ig-like_dom"/>
</dbReference>
<evidence type="ECO:0000256" key="1">
    <source>
        <dbReference type="ARBA" id="ARBA00004167"/>
    </source>
</evidence>
<evidence type="ECO:0000256" key="13">
    <source>
        <dbReference type="ARBA" id="ARBA00023180"/>
    </source>
</evidence>
<dbReference type="SMART" id="SM00409">
    <property type="entry name" value="IG"/>
    <property type="match status" value="3"/>
</dbReference>
<dbReference type="SUPFAM" id="SSF49265">
    <property type="entry name" value="Fibronectin type III"/>
    <property type="match status" value="2"/>
</dbReference>
<feature type="domain" description="Fibronectin type-III" evidence="17">
    <location>
        <begin position="339"/>
        <end position="434"/>
    </location>
</feature>
<evidence type="ECO:0000256" key="11">
    <source>
        <dbReference type="ARBA" id="ARBA00023157"/>
    </source>
</evidence>
<feature type="domain" description="Ig-like" evidence="16">
    <location>
        <begin position="114"/>
        <end position="238"/>
    </location>
</feature>
<evidence type="ECO:0000256" key="12">
    <source>
        <dbReference type="ARBA" id="ARBA00023170"/>
    </source>
</evidence>
<evidence type="ECO:0000256" key="6">
    <source>
        <dbReference type="ARBA" id="ARBA00022737"/>
    </source>
</evidence>
<dbReference type="FunFam" id="2.60.40.10:FF:000010">
    <property type="entry name" value="receptor-type tyrosine-protein phosphatase delta isoform X1"/>
    <property type="match status" value="1"/>
</dbReference>
<evidence type="ECO:0000256" key="4">
    <source>
        <dbReference type="ARBA" id="ARBA00022692"/>
    </source>
</evidence>
<protein>
    <recommendedName>
        <fullName evidence="3">protein-tyrosine-phosphatase</fullName>
        <ecNumber evidence="3">3.1.3.48</ecNumber>
    </recommendedName>
</protein>
<evidence type="ECO:0000256" key="5">
    <source>
        <dbReference type="ARBA" id="ARBA00022729"/>
    </source>
</evidence>
<reference evidence="19" key="1">
    <citation type="submission" date="2016-04" db="UniProtKB">
        <authorList>
            <consortium name="WormBaseParasite"/>
        </authorList>
    </citation>
    <scope>IDENTIFICATION</scope>
</reference>
<sequence>MRLLLAPIVPGKTEIIVKPDDSTVPNNTNINFFCRANGQPTPKILWLMNGYNITNPRFKVSLMPNGLSTLRIERVTLGDSGTVTCYAFNDRKHFASASAKLIVLPEDNLPHGFPSFRSHPQLQTFEKGKTATVPCVVDGNPKPRILWLRHQRPLDIRNIKRYSIAKQSREGKAFILIKYFSDDNRKLVSCSYNDVYRVILYTYCAGTLMIQNATENDQGEYECVARNSLGVRHSKSARIYVKTRQVAPYFSRQPKAVYKVAVGGSVNLTCVANGYPFPRVFWKKSGGDPLVNPTSAPFVKNVLKLSRVLETEKYTCVAFSNLGDIAANSTVEVKALPAAPVDFHITNVGSNNATLTWRPGYVENADPVQSYIISYRQKYEERGPYKENEVPSDTFEYTVNGLQPYQIYEFFVSAKSAVGRGSASILREIQTDESVPGSAPVKIEARPLNKDSIIVHWEQPKKPNGKITTKILILTYGCKVISVLFLQRQTDEQTETLYNLDNNRTYYIYIQAFNSKGAGPLSQMVTIITRHGLPGQPVELVAKALDPNRIQLKWKKPTFPAIISGYLIQYNSSQKHFPENSLDAPIESFIVTGLSANTLYSFRVAARTRYGRGAYCEYVTAKTLPNVPVGAPKILQLYAISANALLLNWNSPVEVNHTANLIEYLIKWKPGSIDEPTLDSSEIENDYDNDNDDAITNVDDEWLEMRQTDITNTTAVISGLTPFTQYKVTVTANTDKGYGTTSKAVMNRTKPGGQFIQIR</sequence>
<keyword evidence="4" id="KW-0812">Transmembrane</keyword>
<keyword evidence="13" id="KW-0325">Glycoprotein</keyword>
<dbReference type="FunFam" id="2.60.40.10:FF:000032">
    <property type="entry name" value="palladin isoform X1"/>
    <property type="match status" value="1"/>
</dbReference>
<dbReference type="FunFam" id="2.60.40.10:FF:000036">
    <property type="entry name" value="receptor-type tyrosine-protein phosphatase delta isoform X1"/>
    <property type="match status" value="1"/>
</dbReference>
<dbReference type="InterPro" id="IPR036179">
    <property type="entry name" value="Ig-like_dom_sf"/>
</dbReference>
<dbReference type="PROSITE" id="PS50853">
    <property type="entry name" value="FN3"/>
    <property type="match status" value="4"/>
</dbReference>
<dbReference type="InterPro" id="IPR003598">
    <property type="entry name" value="Ig_sub2"/>
</dbReference>
<keyword evidence="5" id="KW-0732">Signal</keyword>
<evidence type="ECO:0000256" key="10">
    <source>
        <dbReference type="ARBA" id="ARBA00023136"/>
    </source>
</evidence>
<organism evidence="18 19">
    <name type="scientific">Syphacia muris</name>
    <dbReference type="NCBI Taxonomy" id="451379"/>
    <lineage>
        <taxon>Eukaryota</taxon>
        <taxon>Metazoa</taxon>
        <taxon>Ecdysozoa</taxon>
        <taxon>Nematoda</taxon>
        <taxon>Chromadorea</taxon>
        <taxon>Rhabditida</taxon>
        <taxon>Spirurina</taxon>
        <taxon>Oxyuridomorpha</taxon>
        <taxon>Oxyuroidea</taxon>
        <taxon>Oxyuridae</taxon>
        <taxon>Syphacia</taxon>
    </lineage>
</organism>
<keyword evidence="10" id="KW-0472">Membrane</keyword>
<evidence type="ECO:0000256" key="2">
    <source>
        <dbReference type="ARBA" id="ARBA00010504"/>
    </source>
</evidence>
<dbReference type="Pfam" id="PF07679">
    <property type="entry name" value="I-set"/>
    <property type="match status" value="1"/>
</dbReference>
<dbReference type="PANTHER" id="PTHR13817:SF166">
    <property type="entry name" value="NEURONAL IGCAM-RELATED"/>
    <property type="match status" value="1"/>
</dbReference>
<dbReference type="InterPro" id="IPR013098">
    <property type="entry name" value="Ig_I-set"/>
</dbReference>
<dbReference type="Gene3D" id="2.60.40.10">
    <property type="entry name" value="Immunoglobulins"/>
    <property type="match status" value="7"/>
</dbReference>
<keyword evidence="9" id="KW-1133">Transmembrane helix</keyword>
<dbReference type="SMART" id="SM00408">
    <property type="entry name" value="IGc2"/>
    <property type="match status" value="3"/>
</dbReference>
<dbReference type="GO" id="GO:0016020">
    <property type="term" value="C:membrane"/>
    <property type="evidence" value="ECO:0007669"/>
    <property type="project" value="UniProtKB-SubCell"/>
</dbReference>
<dbReference type="PANTHER" id="PTHR13817">
    <property type="entry name" value="TITIN"/>
    <property type="match status" value="1"/>
</dbReference>
<dbReference type="CDD" id="cd00063">
    <property type="entry name" value="FN3"/>
    <property type="match status" value="4"/>
</dbReference>
<accession>A0A158R590</accession>
<evidence type="ECO:0000256" key="15">
    <source>
        <dbReference type="ARBA" id="ARBA00051722"/>
    </source>
</evidence>
<comment type="subcellular location">
    <subcellularLocation>
        <location evidence="1">Membrane</location>
        <topology evidence="1">Single-pass membrane protein</topology>
    </subcellularLocation>
</comment>
<evidence type="ECO:0000256" key="3">
    <source>
        <dbReference type="ARBA" id="ARBA00013064"/>
    </source>
</evidence>
<evidence type="ECO:0000313" key="18">
    <source>
        <dbReference type="Proteomes" id="UP000046393"/>
    </source>
</evidence>
<evidence type="ECO:0000256" key="14">
    <source>
        <dbReference type="ARBA" id="ARBA00023319"/>
    </source>
</evidence>
<keyword evidence="12" id="KW-0675">Receptor</keyword>
<keyword evidence="6" id="KW-0677">Repeat</keyword>
<keyword evidence="14" id="KW-0393">Immunoglobulin domain</keyword>
<dbReference type="CDD" id="cd00096">
    <property type="entry name" value="Ig"/>
    <property type="match status" value="1"/>
</dbReference>
<evidence type="ECO:0000256" key="7">
    <source>
        <dbReference type="ARBA" id="ARBA00022801"/>
    </source>
</evidence>
<evidence type="ECO:0000256" key="8">
    <source>
        <dbReference type="ARBA" id="ARBA00022912"/>
    </source>
</evidence>
<dbReference type="SMART" id="SM00060">
    <property type="entry name" value="FN3"/>
    <property type="match status" value="4"/>
</dbReference>
<evidence type="ECO:0000256" key="9">
    <source>
        <dbReference type="ARBA" id="ARBA00022989"/>
    </source>
</evidence>
<keyword evidence="7" id="KW-0378">Hydrolase</keyword>
<evidence type="ECO:0000313" key="19">
    <source>
        <dbReference type="WBParaSite" id="SMUV_0000588901-mRNA-1"/>
    </source>
</evidence>
<dbReference type="InterPro" id="IPR050964">
    <property type="entry name" value="Striated_Muscle_Regulatory"/>
</dbReference>
<dbReference type="InterPro" id="IPR003961">
    <property type="entry name" value="FN3_dom"/>
</dbReference>
<dbReference type="Proteomes" id="UP000046393">
    <property type="component" value="Unplaced"/>
</dbReference>
<name>A0A158R590_9BILA</name>
<feature type="domain" description="Ig-like" evidence="16">
    <location>
        <begin position="10"/>
        <end position="102"/>
    </location>
</feature>
<dbReference type="InterPro" id="IPR013783">
    <property type="entry name" value="Ig-like_fold"/>
</dbReference>
<dbReference type="SUPFAM" id="SSF48726">
    <property type="entry name" value="Immunoglobulin"/>
    <property type="match status" value="3"/>
</dbReference>
<dbReference type="WBParaSite" id="SMUV_0000588901-mRNA-1">
    <property type="protein sequence ID" value="SMUV_0000588901-mRNA-1"/>
    <property type="gene ID" value="SMUV_0000588901"/>
</dbReference>
<evidence type="ECO:0000259" key="16">
    <source>
        <dbReference type="PROSITE" id="PS50835"/>
    </source>
</evidence>
<dbReference type="STRING" id="451379.A0A158R590"/>
<feature type="domain" description="Ig-like" evidence="16">
    <location>
        <begin position="248"/>
        <end position="332"/>
    </location>
</feature>
<feature type="domain" description="Fibronectin type-III" evidence="17">
    <location>
        <begin position="439"/>
        <end position="532"/>
    </location>
</feature>
<proteinExistence type="inferred from homology"/>
<keyword evidence="11" id="KW-1015">Disulfide bond</keyword>
<comment type="catalytic activity">
    <reaction evidence="15">
        <text>O-phospho-L-tyrosyl-[protein] + H2O = L-tyrosyl-[protein] + phosphate</text>
        <dbReference type="Rhea" id="RHEA:10684"/>
        <dbReference type="Rhea" id="RHEA-COMP:10136"/>
        <dbReference type="Rhea" id="RHEA-COMP:20101"/>
        <dbReference type="ChEBI" id="CHEBI:15377"/>
        <dbReference type="ChEBI" id="CHEBI:43474"/>
        <dbReference type="ChEBI" id="CHEBI:46858"/>
        <dbReference type="ChEBI" id="CHEBI:61978"/>
        <dbReference type="EC" id="3.1.3.48"/>
    </reaction>
</comment>
<feature type="domain" description="Fibronectin type-III" evidence="17">
    <location>
        <begin position="631"/>
        <end position="752"/>
    </location>
</feature>
<keyword evidence="18" id="KW-1185">Reference proteome</keyword>
<dbReference type="GO" id="GO:0004725">
    <property type="term" value="F:protein tyrosine phosphatase activity"/>
    <property type="evidence" value="ECO:0007669"/>
    <property type="project" value="UniProtKB-EC"/>
</dbReference>
<dbReference type="InterPro" id="IPR036116">
    <property type="entry name" value="FN3_sf"/>
</dbReference>